<protein>
    <submittedName>
        <fullName evidence="3">SKDA1 protein</fullName>
    </submittedName>
</protein>
<dbReference type="InterPro" id="IPR037000">
    <property type="entry name" value="Ski_DNA-bd_sf"/>
</dbReference>
<evidence type="ECO:0000313" key="3">
    <source>
        <dbReference type="EMBL" id="KAG2458154.1"/>
    </source>
</evidence>
<dbReference type="InterPro" id="IPR009061">
    <property type="entry name" value="DNA-bd_dom_put_sf"/>
</dbReference>
<dbReference type="CDD" id="cd21082">
    <property type="entry name" value="DHD_SKIDA1"/>
    <property type="match status" value="1"/>
</dbReference>
<comment type="caution">
    <text evidence="3">The sequence shown here is derived from an EMBL/GenBank/DDBJ whole genome shotgun (WGS) entry which is preliminary data.</text>
</comment>
<sequence length="707" mass="76547">MEGLESGYEEVDGVRLGYLVIKGKQMFALSQVFTDLLKNIPRTTVHKRMDHLNVKKHHCDLEELRKLKAINSIAFHAAKCTLISREDVEALYTSCKTERVLRSKRRGARPPRNDSSKEQLPPSPLRSFWKENKVWLSLHGSPRPPWQPEEGRLIPSPSPLLPHIYSALSGHAYPPPRKELHDYGSAALIPGHYVAFHPAHSLFRSVFCQTASIASQPQPAGKPRRKHSWVPGGAGPRLLLFPKSVTGAAFQLQHDGFYVDTAQEGYSSDSDSSSDSDFGSSLSSSSEDDESQSESSEFTSNPDSSSESDSSSASSRVSAHSIRFRRTAFAGGAHGQPGAHHGAPAPPGRFGLQGAAAVKQREREWSPRCPPVICCSGASALRRPLAPSPEPEPKPSPAEAQQRAPGAAASKCPRAGGSHCAQHNETIAGAKPSVAPLAGNLKKELISASLWRTPEFPNVKAEHEETSPEAGQGQGQAILLQRVKIKVEECDLDLDYHRPDGARECKADDREPSFSPPAVRSDGEDFKDTLIPGGDGPTVSTCTESPTTSHNQDLECTLLDPLGSEDGDCEDGARLRKNCKTLALGKRSALDTCPAKVLAKADRSPRSAAKGDFYEGTLEDVCTASSKRKRVASGVAPAPRRPFNFMANFPSPPSLVIGVDGELTPAYSLNSVKDLQPPHRAHPVWKWQLGGSAVPLPPSHRFRKFNV</sequence>
<organism evidence="3 4">
    <name type="scientific">Polypterus senegalus</name>
    <name type="common">Senegal bichir</name>
    <dbReference type="NCBI Taxonomy" id="55291"/>
    <lineage>
        <taxon>Eukaryota</taxon>
        <taxon>Metazoa</taxon>
        <taxon>Chordata</taxon>
        <taxon>Craniata</taxon>
        <taxon>Vertebrata</taxon>
        <taxon>Euteleostomi</taxon>
        <taxon>Actinopterygii</taxon>
        <taxon>Polypteriformes</taxon>
        <taxon>Polypteridae</taxon>
        <taxon>Polypterus</taxon>
    </lineage>
</organism>
<feature type="compositionally biased region" description="Low complexity" evidence="1">
    <location>
        <begin position="331"/>
        <end position="343"/>
    </location>
</feature>
<evidence type="ECO:0000313" key="4">
    <source>
        <dbReference type="Proteomes" id="UP000886611"/>
    </source>
</evidence>
<dbReference type="PANTHER" id="PTHR23187">
    <property type="entry name" value="FLJ44216 PROTEIN-RELATED"/>
    <property type="match status" value="1"/>
</dbReference>
<dbReference type="Gene3D" id="3.10.260.20">
    <property type="entry name" value="Ski"/>
    <property type="match status" value="1"/>
</dbReference>
<evidence type="ECO:0000259" key="2">
    <source>
        <dbReference type="Pfam" id="PF02437"/>
    </source>
</evidence>
<feature type="compositionally biased region" description="Polar residues" evidence="1">
    <location>
        <begin position="538"/>
        <end position="551"/>
    </location>
</feature>
<feature type="region of interest" description="Disordered" evidence="1">
    <location>
        <begin position="503"/>
        <end position="551"/>
    </location>
</feature>
<dbReference type="SUPFAM" id="SSF46955">
    <property type="entry name" value="Putative DNA-binding domain"/>
    <property type="match status" value="1"/>
</dbReference>
<feature type="compositionally biased region" description="Pro residues" evidence="1">
    <location>
        <begin position="386"/>
        <end position="396"/>
    </location>
</feature>
<accession>A0A8X7WYT4</accession>
<dbReference type="InterPro" id="IPR027971">
    <property type="entry name" value="EPOP"/>
</dbReference>
<feature type="non-terminal residue" evidence="3">
    <location>
        <position position="707"/>
    </location>
</feature>
<dbReference type="Pfam" id="PF02437">
    <property type="entry name" value="Ski_Sno_DHD"/>
    <property type="match status" value="1"/>
</dbReference>
<feature type="region of interest" description="Disordered" evidence="1">
    <location>
        <begin position="263"/>
        <end position="319"/>
    </location>
</feature>
<feature type="compositionally biased region" description="Low complexity" evidence="1">
    <location>
        <begin position="267"/>
        <end position="285"/>
    </location>
</feature>
<dbReference type="EMBL" id="JAATIS010007298">
    <property type="protein sequence ID" value="KAG2458154.1"/>
    <property type="molecule type" value="Genomic_DNA"/>
</dbReference>
<feature type="domain" description="SKI/SNO/DAC" evidence="2">
    <location>
        <begin position="12"/>
        <end position="96"/>
    </location>
</feature>
<dbReference type="Pfam" id="PF15223">
    <property type="entry name" value="EPOP"/>
    <property type="match status" value="1"/>
</dbReference>
<feature type="compositionally biased region" description="Low complexity" evidence="1">
    <location>
        <begin position="397"/>
        <end position="409"/>
    </location>
</feature>
<gene>
    <name evidence="3" type="primary">Skida1_0</name>
    <name evidence="3" type="ORF">GTO96_0017646</name>
</gene>
<dbReference type="AlphaFoldDB" id="A0A8X7WYT4"/>
<dbReference type="InterPro" id="IPR052119">
    <property type="entry name" value="ElonginBC-PRC2_ViralRestrict"/>
</dbReference>
<feature type="region of interest" description="Disordered" evidence="1">
    <location>
        <begin position="101"/>
        <end position="125"/>
    </location>
</feature>
<proteinExistence type="predicted"/>
<feature type="compositionally biased region" description="Low complexity" evidence="1">
    <location>
        <begin position="293"/>
        <end position="319"/>
    </location>
</feature>
<reference evidence="3 4" key="1">
    <citation type="journal article" date="2021" name="Cell">
        <title>Tracing the genetic footprints of vertebrate landing in non-teleost ray-finned fishes.</title>
        <authorList>
            <person name="Bi X."/>
            <person name="Wang K."/>
            <person name="Yang L."/>
            <person name="Pan H."/>
            <person name="Jiang H."/>
            <person name="Wei Q."/>
            <person name="Fang M."/>
            <person name="Yu H."/>
            <person name="Zhu C."/>
            <person name="Cai Y."/>
            <person name="He Y."/>
            <person name="Gan X."/>
            <person name="Zeng H."/>
            <person name="Yu D."/>
            <person name="Zhu Y."/>
            <person name="Jiang H."/>
            <person name="Qiu Q."/>
            <person name="Yang H."/>
            <person name="Zhang Y.E."/>
            <person name="Wang W."/>
            <person name="Zhu M."/>
            <person name="He S."/>
            <person name="Zhang G."/>
        </authorList>
    </citation>
    <scope>NUCLEOTIDE SEQUENCE [LARGE SCALE GENOMIC DNA]</scope>
    <source>
        <strain evidence="3">Bchr_013</strain>
    </source>
</reference>
<feature type="region of interest" description="Disordered" evidence="1">
    <location>
        <begin position="331"/>
        <end position="363"/>
    </location>
</feature>
<dbReference type="InterPro" id="IPR003380">
    <property type="entry name" value="SKI/SNO/DAC"/>
</dbReference>
<dbReference type="OrthoDB" id="10014624at2759"/>
<feature type="compositionally biased region" description="Basic and acidic residues" evidence="1">
    <location>
        <begin position="503"/>
        <end position="512"/>
    </location>
</feature>
<feature type="region of interest" description="Disordered" evidence="1">
    <location>
        <begin position="383"/>
        <end position="424"/>
    </location>
</feature>
<dbReference type="PANTHER" id="PTHR23187:SF4">
    <property type="entry name" value="SKI_DACH DOMAIN-CONTAINING PROTEIN 1"/>
    <property type="match status" value="1"/>
</dbReference>
<keyword evidence="4" id="KW-1185">Reference proteome</keyword>
<dbReference type="Proteomes" id="UP000886611">
    <property type="component" value="Unassembled WGS sequence"/>
</dbReference>
<evidence type="ECO:0000256" key="1">
    <source>
        <dbReference type="SAM" id="MobiDB-lite"/>
    </source>
</evidence>
<name>A0A8X7WYT4_POLSE</name>
<feature type="non-terminal residue" evidence="3">
    <location>
        <position position="1"/>
    </location>
</feature>